<reference evidence="2" key="2">
    <citation type="submission" date="2014-03" db="EMBL/GenBank/DDBJ databases">
        <title>Candidatus Competibacter-lineage genomes retrieved from metagenomes reveal functional metabolic diversity.</title>
        <authorList>
            <person name="McIlroy S.J."/>
            <person name="Albertsen M."/>
            <person name="Andresen E.K."/>
            <person name="Saunders A.M."/>
            <person name="Kristiansen R."/>
            <person name="Stokholm-Bjerregaard M."/>
            <person name="Nielsen K.L."/>
            <person name="Nielsen P.H."/>
        </authorList>
    </citation>
    <scope>NUCLEOTIDE SEQUENCE</scope>
    <source>
        <strain evidence="2">Run_A_D11</strain>
    </source>
</reference>
<proteinExistence type="predicted"/>
<keyword evidence="3" id="KW-1185">Reference proteome</keyword>
<protein>
    <submittedName>
        <fullName evidence="2">Type VI secretion-associated protein,ImpA family</fullName>
    </submittedName>
</protein>
<evidence type="ECO:0000259" key="1">
    <source>
        <dbReference type="Pfam" id="PF06812"/>
    </source>
</evidence>
<dbReference type="InterPro" id="IPR010657">
    <property type="entry name" value="ImpA_N"/>
</dbReference>
<reference evidence="2" key="1">
    <citation type="submission" date="2013-07" db="EMBL/GenBank/DDBJ databases">
        <authorList>
            <person name="McIlroy S."/>
        </authorList>
    </citation>
    <scope>NUCLEOTIDE SEQUENCE [LARGE SCALE GENOMIC DNA]</scope>
    <source>
        <strain evidence="2">Run_A_D11</strain>
    </source>
</reference>
<dbReference type="PANTHER" id="PTHR37951:SF1">
    <property type="entry name" value="TYPE VI SECRETION SYSTEM COMPONENT TSSA1"/>
    <property type="match status" value="1"/>
</dbReference>
<dbReference type="NCBIfam" id="TIGR03363">
    <property type="entry name" value="VI_chp_8"/>
    <property type="match status" value="1"/>
</dbReference>
<dbReference type="PANTHER" id="PTHR37951">
    <property type="entry name" value="CYTOPLASMIC PROTEIN-RELATED"/>
    <property type="match status" value="1"/>
</dbReference>
<organism evidence="2 3">
    <name type="scientific">Candidatus Competibacter denitrificans Run_A_D11</name>
    <dbReference type="NCBI Taxonomy" id="1400863"/>
    <lineage>
        <taxon>Bacteria</taxon>
        <taxon>Pseudomonadati</taxon>
        <taxon>Pseudomonadota</taxon>
        <taxon>Gammaproteobacteria</taxon>
        <taxon>Candidatus Competibacteraceae</taxon>
        <taxon>Candidatus Competibacter</taxon>
    </lineage>
</organism>
<dbReference type="Pfam" id="PF06812">
    <property type="entry name" value="ImpA_N"/>
    <property type="match status" value="1"/>
</dbReference>
<feature type="domain" description="ImpA N-terminal" evidence="1">
    <location>
        <begin position="10"/>
        <end position="133"/>
    </location>
</feature>
<dbReference type="InterPro" id="IPR017740">
    <property type="entry name" value="TssA-like"/>
</dbReference>
<dbReference type="Proteomes" id="UP000035760">
    <property type="component" value="Unassembled WGS sequence"/>
</dbReference>
<sequence>MSVLDVEALLSEIAPDALCGDDLEYDPEFVAMEKLAQETPERQYGDTVIPAEPPDWRSVRKSALSLLERTRDLRVAVYLARASLHTDGLPGFADGLSLVQGLLERFWEGVHPRLDPDDGNDPMLRVNTIVALCDPETTLRGLRETPLVSTRAFGRLNLRDIQVASGALIPVGSNDQEGEPTRAAVDGAFQEADLEALQATAGTVTAAIERTQRIEVVLTEQVGVSQAPDMSALTDVLKEMRQVLAEHLQRRGAGLVSDTSAADATEEGSLLSGSATSGAQRLVVGEIGSREDAVRMLDRIADYFERHEPSSPVPFLLKRAKRLVAKDFMSILNDLAPGGAEQAILILGLQDQDSSN</sequence>
<dbReference type="STRING" id="1400863.BN873_340062"/>
<dbReference type="AlphaFoldDB" id="W6M4C9"/>
<dbReference type="RefSeq" id="WP_048673113.1">
    <property type="nucleotide sequence ID" value="NZ_CBTJ020000041.1"/>
</dbReference>
<evidence type="ECO:0000313" key="2">
    <source>
        <dbReference type="EMBL" id="CDI02686.1"/>
    </source>
</evidence>
<gene>
    <name evidence="2" type="ORF">BN873_340062</name>
</gene>
<comment type="caution">
    <text evidence="2">The sequence shown here is derived from an EMBL/GenBank/DDBJ whole genome shotgun (WGS) entry which is preliminary data.</text>
</comment>
<name>W6M4C9_9GAMM</name>
<evidence type="ECO:0000313" key="3">
    <source>
        <dbReference type="Proteomes" id="UP000035760"/>
    </source>
</evidence>
<accession>W6M4C9</accession>
<dbReference type="EMBL" id="CBTJ020000041">
    <property type="protein sequence ID" value="CDI02686.1"/>
    <property type="molecule type" value="Genomic_DNA"/>
</dbReference>
<dbReference type="OrthoDB" id="9771118at2"/>